<evidence type="ECO:0000256" key="1">
    <source>
        <dbReference type="ARBA" id="ARBA00004496"/>
    </source>
</evidence>
<dbReference type="RefSeq" id="WP_102525416.1">
    <property type="nucleotide sequence ID" value="NZ_LT960612.1"/>
</dbReference>
<dbReference type="GO" id="GO:0003677">
    <property type="term" value="F:DNA binding"/>
    <property type="evidence" value="ECO:0007669"/>
    <property type="project" value="UniProtKB-KW"/>
</dbReference>
<protein>
    <recommendedName>
        <fullName evidence="3">Relaxosome protein TraY</fullName>
    </recommendedName>
</protein>
<reference evidence="7 8" key="1">
    <citation type="submission" date="2017-10" db="EMBL/GenBank/DDBJ databases">
        <authorList>
            <person name="Banno H."/>
            <person name="Chua N.-H."/>
        </authorList>
    </citation>
    <scope>NUCLEOTIDE SEQUENCE [LARGE SCALE GENOMIC DNA]</scope>
    <source>
        <strain evidence="7">Vibrio tapetis CECT4600</strain>
    </source>
</reference>
<keyword evidence="5" id="KW-0184">Conjugation</keyword>
<dbReference type="KEGG" id="vta:B1809"/>
<accession>A0A2N8ZNC6</accession>
<evidence type="ECO:0000256" key="2">
    <source>
        <dbReference type="ARBA" id="ARBA00007183"/>
    </source>
</evidence>
<proteinExistence type="inferred from homology"/>
<evidence type="ECO:0000313" key="8">
    <source>
        <dbReference type="Proteomes" id="UP000235828"/>
    </source>
</evidence>
<dbReference type="EMBL" id="LT960612">
    <property type="protein sequence ID" value="SON53420.1"/>
    <property type="molecule type" value="Genomic_DNA"/>
</dbReference>
<dbReference type="Proteomes" id="UP000235828">
    <property type="component" value="Chromosome B"/>
</dbReference>
<comment type="subcellular location">
    <subcellularLocation>
        <location evidence="1">Cytoplasm</location>
    </subcellularLocation>
</comment>
<keyword evidence="4" id="KW-0963">Cytoplasm</keyword>
<dbReference type="InterPro" id="IPR008876">
    <property type="entry name" value="TraY"/>
</dbReference>
<evidence type="ECO:0000256" key="4">
    <source>
        <dbReference type="ARBA" id="ARBA00022490"/>
    </source>
</evidence>
<evidence type="ECO:0000256" key="6">
    <source>
        <dbReference type="ARBA" id="ARBA00023125"/>
    </source>
</evidence>
<sequence>MPEQSKSINVTVAVHEHNNRLLTASAKKNRRVKLREAEARLAHHLHLFGADWAQAQMPHKN</sequence>
<evidence type="ECO:0000313" key="7">
    <source>
        <dbReference type="EMBL" id="SON53420.1"/>
    </source>
</evidence>
<keyword evidence="6" id="KW-0238">DNA-binding</keyword>
<name>A0A2N8ZNC6_9VIBR</name>
<keyword evidence="8" id="KW-1185">Reference proteome</keyword>
<evidence type="ECO:0000256" key="5">
    <source>
        <dbReference type="ARBA" id="ARBA00022971"/>
    </source>
</evidence>
<dbReference type="OrthoDB" id="5905316at2"/>
<dbReference type="Pfam" id="PF05509">
    <property type="entry name" value="TraY"/>
    <property type="match status" value="1"/>
</dbReference>
<evidence type="ECO:0000256" key="3">
    <source>
        <dbReference type="ARBA" id="ARBA00020541"/>
    </source>
</evidence>
<gene>
    <name evidence="7" type="ORF">VTAP4600_B1809</name>
</gene>
<dbReference type="AlphaFoldDB" id="A0A2N8ZNC6"/>
<organism evidence="7 8">
    <name type="scientific">Vibrio tapetis subsp. tapetis</name>
    <dbReference type="NCBI Taxonomy" id="1671868"/>
    <lineage>
        <taxon>Bacteria</taxon>
        <taxon>Pseudomonadati</taxon>
        <taxon>Pseudomonadota</taxon>
        <taxon>Gammaproteobacteria</taxon>
        <taxon>Vibrionales</taxon>
        <taxon>Vibrionaceae</taxon>
        <taxon>Vibrio</taxon>
    </lineage>
</organism>
<dbReference type="GO" id="GO:0005737">
    <property type="term" value="C:cytoplasm"/>
    <property type="evidence" value="ECO:0007669"/>
    <property type="project" value="UniProtKB-SubCell"/>
</dbReference>
<comment type="similarity">
    <text evidence="2">Belongs to the TraY family.</text>
</comment>